<sequence length="64" mass="6906">MIAAAKRAIVPEDLAEGLLREHDAWADQFVRPAAERLIRGGLANGAQTRDGERNLEGLLRGLVG</sequence>
<dbReference type="Proteomes" id="UP000194225">
    <property type="component" value="Unassembled WGS sequence"/>
</dbReference>
<accession>A0ABX3Y409</accession>
<proteinExistence type="predicted"/>
<reference evidence="1 2" key="1">
    <citation type="submission" date="2016-09" db="EMBL/GenBank/DDBJ databases">
        <title>Streptomyces platensis DSM40041, a candidate organism with high potential of specific P450 cytochromes.</title>
        <authorList>
            <person name="Grumaz C."/>
            <person name="Vainshtein Y."/>
            <person name="Kirstahler P."/>
            <person name="Sohn K."/>
        </authorList>
    </citation>
    <scope>NUCLEOTIDE SEQUENCE [LARGE SCALE GENOMIC DNA]</scope>
    <source>
        <strain evidence="1 2">DSM 40041</strain>
    </source>
</reference>
<protein>
    <submittedName>
        <fullName evidence="1">Uncharacterized protein</fullName>
    </submittedName>
</protein>
<name>A0ABX3Y409_STRPT</name>
<dbReference type="GeneID" id="90929035"/>
<evidence type="ECO:0000313" key="1">
    <source>
        <dbReference type="EMBL" id="OSY47488.1"/>
    </source>
</evidence>
<dbReference type="RefSeq" id="WP_244330115.1">
    <property type="nucleotide sequence ID" value="NZ_BAABSS010000115.1"/>
</dbReference>
<evidence type="ECO:0000313" key="2">
    <source>
        <dbReference type="Proteomes" id="UP000194225"/>
    </source>
</evidence>
<organism evidence="1 2">
    <name type="scientific">Streptomyces platensis</name>
    <dbReference type="NCBI Taxonomy" id="58346"/>
    <lineage>
        <taxon>Bacteria</taxon>
        <taxon>Bacillati</taxon>
        <taxon>Actinomycetota</taxon>
        <taxon>Actinomycetes</taxon>
        <taxon>Kitasatosporales</taxon>
        <taxon>Streptomycetaceae</taxon>
        <taxon>Streptomyces</taxon>
    </lineage>
</organism>
<gene>
    <name evidence="1" type="ORF">BG653_01206</name>
</gene>
<keyword evidence="2" id="KW-1185">Reference proteome</keyword>
<dbReference type="EMBL" id="MIGA01000004">
    <property type="protein sequence ID" value="OSY47488.1"/>
    <property type="molecule type" value="Genomic_DNA"/>
</dbReference>
<comment type="caution">
    <text evidence="1">The sequence shown here is derived from an EMBL/GenBank/DDBJ whole genome shotgun (WGS) entry which is preliminary data.</text>
</comment>
<dbReference type="Gene3D" id="3.90.226.10">
    <property type="entry name" value="2-enoyl-CoA Hydratase, Chain A, domain 1"/>
    <property type="match status" value="1"/>
</dbReference>